<keyword evidence="16" id="KW-1185">Reference proteome</keyword>
<accession>A0A9Q0M9P9</accession>
<dbReference type="GO" id="GO:0006487">
    <property type="term" value="P:protein N-linked glycosylation"/>
    <property type="evidence" value="ECO:0007669"/>
    <property type="project" value="UniProtKB-UniRule"/>
</dbReference>
<evidence type="ECO:0000256" key="8">
    <source>
        <dbReference type="ARBA" id="ARBA00023136"/>
    </source>
</evidence>
<dbReference type="InterPro" id="IPR008928">
    <property type="entry name" value="6-hairpin_glycosidase_sf"/>
</dbReference>
<keyword evidence="10 12" id="KW-0326">Glycosidase</keyword>
<evidence type="ECO:0000259" key="13">
    <source>
        <dbReference type="Pfam" id="PF03200"/>
    </source>
</evidence>
<keyword evidence="4 12" id="KW-0378">Hydrolase</keyword>
<dbReference type="InterPro" id="IPR004888">
    <property type="entry name" value="Glycoside_hydrolase_63"/>
</dbReference>
<dbReference type="Pfam" id="PF16923">
    <property type="entry name" value="Glyco_hydro_63N"/>
    <property type="match status" value="1"/>
</dbReference>
<keyword evidence="5 12" id="KW-0256">Endoplasmic reticulum</keyword>
<evidence type="ECO:0000313" key="15">
    <source>
        <dbReference type="EMBL" id="KAJ6221677.1"/>
    </source>
</evidence>
<dbReference type="PANTHER" id="PTHR10412">
    <property type="entry name" value="MANNOSYL-OLIGOSACCHARIDE GLUCOSIDASE"/>
    <property type="match status" value="1"/>
</dbReference>
<reference evidence="15" key="1">
    <citation type="submission" date="2022-12" db="EMBL/GenBank/DDBJ databases">
        <title>Genome assemblies of Blomia tropicalis.</title>
        <authorList>
            <person name="Cui Y."/>
        </authorList>
    </citation>
    <scope>NUCLEOTIDE SEQUENCE</scope>
    <source>
        <tissue evidence="15">Adult mites</tissue>
    </source>
</reference>
<evidence type="ECO:0000256" key="5">
    <source>
        <dbReference type="ARBA" id="ARBA00022824"/>
    </source>
</evidence>
<evidence type="ECO:0000256" key="2">
    <source>
        <dbReference type="ARBA" id="ARBA00010833"/>
    </source>
</evidence>
<keyword evidence="6" id="KW-0735">Signal-anchor</keyword>
<evidence type="ECO:0000256" key="7">
    <source>
        <dbReference type="ARBA" id="ARBA00022989"/>
    </source>
</evidence>
<feature type="transmembrane region" description="Helical" evidence="12">
    <location>
        <begin position="33"/>
        <end position="53"/>
    </location>
</feature>
<comment type="function">
    <text evidence="12">Cleaves the distal alpha 1,2-linked glucose residue from the Glc(3)Man(9)GlcNAc(2) oligosaccharide precursor.</text>
</comment>
<evidence type="ECO:0000256" key="3">
    <source>
        <dbReference type="ARBA" id="ARBA00022692"/>
    </source>
</evidence>
<comment type="similarity">
    <text evidence="2 12">Belongs to the glycosyl hydrolase 63 family.</text>
</comment>
<comment type="catalytic activity">
    <reaction evidence="12">
        <text>N(4)-(alpha-D-Glc-(1-&gt;2)-alpha-D-Glc-(1-&gt;3)-alpha-D-Glc-(1-&gt;3)-alpha-D-Man-(1-&gt;2)-alpha-D-Man-(1-&gt;2)-alpha-D-Man-(1-&gt;3)-[alpha-D-Man-(1-&gt;2)-alpha-D-Man-(1-&gt;3)-[alpha-D-Man-(1-&gt;2)-alpha-D-Man-(1-&gt;6)]-alpha-D-Man-(1-&gt;6)]-beta-D-Man-(1-&gt;4)-beta-D-GlcNAc-(1-&gt;4)-beta-D-GlcNAc)-L-asparaginyl-[protein] + H2O = N(4)-(alpha-D-Glc-(1-&gt;3)-alpha-D-Glc-(1-&gt;3)-alpha-D-Man-(1-&gt;2)-alpha-D-Man-(1-&gt;2)-alpha-D-Man-(1-&gt;3)-[alpha-D-Man-(1-&gt;2)-alpha-D-Man-(1-&gt;3)-[alpha-D-Man-(1-&gt;2)-alpha-D-Man-(1-&gt;6)]-alpha-D-Man-(1-&gt;6)]-beta-D-Man-(1-&gt;4)-beta-D-GlcNAc-(1-&gt;4)-beta-D-GlcNAc)-L-asparaginyl-[protein] + beta-D-glucose</text>
        <dbReference type="Rhea" id="RHEA:55988"/>
        <dbReference type="Rhea" id="RHEA-COMP:12806"/>
        <dbReference type="Rhea" id="RHEA-COMP:14355"/>
        <dbReference type="ChEBI" id="CHEBI:15377"/>
        <dbReference type="ChEBI" id="CHEBI:15903"/>
        <dbReference type="ChEBI" id="CHEBI:59082"/>
        <dbReference type="ChEBI" id="CHEBI:132537"/>
        <dbReference type="EC" id="3.2.1.106"/>
    </reaction>
</comment>
<protein>
    <recommendedName>
        <fullName evidence="11 12">Mannosyl-oligosaccharide glucosidase</fullName>
        <ecNumber evidence="11 12">3.2.1.106</ecNumber>
    </recommendedName>
</protein>
<dbReference type="InterPro" id="IPR012341">
    <property type="entry name" value="6hp_glycosidase-like_sf"/>
</dbReference>
<evidence type="ECO:0000256" key="12">
    <source>
        <dbReference type="RuleBase" id="RU368089"/>
    </source>
</evidence>
<dbReference type="EMBL" id="JAPWDV010000001">
    <property type="protein sequence ID" value="KAJ6221677.1"/>
    <property type="molecule type" value="Genomic_DNA"/>
</dbReference>
<dbReference type="EC" id="3.2.1.106" evidence="11 12"/>
<evidence type="ECO:0000259" key="14">
    <source>
        <dbReference type="Pfam" id="PF16923"/>
    </source>
</evidence>
<dbReference type="InterPro" id="IPR031335">
    <property type="entry name" value="Glyco_hydro_63_C"/>
</dbReference>
<dbReference type="Gene3D" id="1.50.10.10">
    <property type="match status" value="1"/>
</dbReference>
<dbReference type="AlphaFoldDB" id="A0A9Q0M9P9"/>
<keyword evidence="8 12" id="KW-0472">Membrane</keyword>
<keyword evidence="9" id="KW-0325">Glycoprotein</keyword>
<evidence type="ECO:0000256" key="9">
    <source>
        <dbReference type="ARBA" id="ARBA00023180"/>
    </source>
</evidence>
<dbReference type="Pfam" id="PF03200">
    <property type="entry name" value="Glyco_hydro_63"/>
    <property type="match status" value="1"/>
</dbReference>
<dbReference type="InterPro" id="IPR038518">
    <property type="entry name" value="Glyco_hydro_63N_sf"/>
</dbReference>
<evidence type="ECO:0000256" key="11">
    <source>
        <dbReference type="ARBA" id="ARBA00038888"/>
    </source>
</evidence>
<dbReference type="GO" id="GO:0005789">
    <property type="term" value="C:endoplasmic reticulum membrane"/>
    <property type="evidence" value="ECO:0007669"/>
    <property type="project" value="UniProtKB-SubCell"/>
</dbReference>
<comment type="caution">
    <text evidence="15">The sequence shown here is derived from an EMBL/GenBank/DDBJ whole genome shotgun (WGS) entry which is preliminary data.</text>
</comment>
<evidence type="ECO:0000256" key="10">
    <source>
        <dbReference type="ARBA" id="ARBA00023295"/>
    </source>
</evidence>
<gene>
    <name evidence="15" type="ORF">RDWZM_000222</name>
</gene>
<proteinExistence type="inferred from homology"/>
<keyword evidence="3 12" id="KW-0812">Transmembrane</keyword>
<dbReference type="Proteomes" id="UP001142055">
    <property type="component" value="Chromosome 1"/>
</dbReference>
<sequence length="786" mass="91626">MEIKFRRRKLNKPPPGPDRSILAKQAKIANKKILIIEIIFLLISSIVLIKLYLKVVPDETFLAFNGSDTFPNDLPLGNQYWSSLVSGHYFGLRSASPKSPIVSMMWFRNQIENNVLPIRHWCQHEDGLKRFIWNYNDLNFGHQTIYDRNLHINTSFIKFNQNIIRAQIKIIDTENLNQLNSIILYSAIESEDDLIYSIDPDSNDLITLKVFSSSAGNYTLYFKITDGELIAKSHLHTNSTLDQLKESVMNNLFIFKGHPNIDSIFMISDRDRSFLDERNNFIAYQIVFQKFLTIDMEMIFNDFEAAELNLINYEQELLERCKSFDEKFENIFSMENKGFSNEMITFSRSIMSNMIGGISYFYGTSLVKSPHSKLPKPYGPIQLLTAVPSRSFFPRGFLWDEAFHQLLISLWDPNLSKTIIKSWFDIINNDGWIPREVILGDEAKARVPREFLVQHSTNGNPPVFFLTLESLIDNDQADDEWLGNIYPRLKSWYNWFNTTQSGQIPTTFRWRGRNYTSIFELNPKTLASGFDDYPRATHPSDDEIHLDLRCWMALASRVMNKIVTKLRIKDDSYKEFYAKLSDNQLLEQLHWSTEHNMFCDKGHNSDSVELVTEIVADIYELTLRQVNHPPVYGCVPNFGYANLFPLAMNLLEPDNPKLEIILNNIEDPNQLWSPFGLRSLSRSNFYYDQYNTRTDGPYWRGAIWINMNYLTLKGLKHYSTIPGPYQEHSKLVYEKLRQNLIQNMFKQFVESGYVWEQYSDETGTGKGTHPFTGWSALIIRIMAEQY</sequence>
<dbReference type="SUPFAM" id="SSF48208">
    <property type="entry name" value="Six-hairpin glycosidases"/>
    <property type="match status" value="1"/>
</dbReference>
<feature type="domain" description="Glycosyl hydrolase family 63 C-terminal" evidence="13">
    <location>
        <begin position="312"/>
        <end position="784"/>
    </location>
</feature>
<feature type="domain" description="Glycosyl hydrolase family 63 N-terminal" evidence="14">
    <location>
        <begin position="80"/>
        <end position="239"/>
    </location>
</feature>
<dbReference type="InterPro" id="IPR031631">
    <property type="entry name" value="Glyco_hydro_63N"/>
</dbReference>
<dbReference type="PANTHER" id="PTHR10412:SF11">
    <property type="entry name" value="MANNOSYL-OLIGOSACCHARIDE GLUCOSIDASE"/>
    <property type="match status" value="1"/>
</dbReference>
<organism evidence="15 16">
    <name type="scientific">Blomia tropicalis</name>
    <name type="common">Mite</name>
    <dbReference type="NCBI Taxonomy" id="40697"/>
    <lineage>
        <taxon>Eukaryota</taxon>
        <taxon>Metazoa</taxon>
        <taxon>Ecdysozoa</taxon>
        <taxon>Arthropoda</taxon>
        <taxon>Chelicerata</taxon>
        <taxon>Arachnida</taxon>
        <taxon>Acari</taxon>
        <taxon>Acariformes</taxon>
        <taxon>Sarcoptiformes</taxon>
        <taxon>Astigmata</taxon>
        <taxon>Glycyphagoidea</taxon>
        <taxon>Echimyopodidae</taxon>
        <taxon>Blomia</taxon>
    </lineage>
</organism>
<dbReference type="OMA" id="IHLDLRC"/>
<evidence type="ECO:0000256" key="4">
    <source>
        <dbReference type="ARBA" id="ARBA00022801"/>
    </source>
</evidence>
<evidence type="ECO:0000313" key="16">
    <source>
        <dbReference type="Proteomes" id="UP001142055"/>
    </source>
</evidence>
<name>A0A9Q0M9P9_BLOTA</name>
<dbReference type="GO" id="GO:0004573">
    <property type="term" value="F:Glc3Man9GlcNAc2 oligosaccharide glucosidase activity"/>
    <property type="evidence" value="ECO:0007669"/>
    <property type="project" value="UniProtKB-UniRule"/>
</dbReference>
<evidence type="ECO:0000256" key="6">
    <source>
        <dbReference type="ARBA" id="ARBA00022968"/>
    </source>
</evidence>
<dbReference type="GO" id="GO:0009311">
    <property type="term" value="P:oligosaccharide metabolic process"/>
    <property type="evidence" value="ECO:0007669"/>
    <property type="project" value="UniProtKB-UniRule"/>
</dbReference>
<dbReference type="Gene3D" id="2.70.98.110">
    <property type="entry name" value="Glycosyl hydrolase family 63, N-terminal domain"/>
    <property type="match status" value="1"/>
</dbReference>
<evidence type="ECO:0000256" key="1">
    <source>
        <dbReference type="ARBA" id="ARBA00004648"/>
    </source>
</evidence>
<keyword evidence="7 12" id="KW-1133">Transmembrane helix</keyword>
<comment type="subcellular location">
    <subcellularLocation>
        <location evidence="1 12">Endoplasmic reticulum membrane</location>
        <topology evidence="1 12">Single-pass type II membrane protein</topology>
    </subcellularLocation>
</comment>